<sequence>MELFPVLTQGPFPVPSLDLYISVGSYLEANLDAGDYDYLIKNSEPGRMFSNLLSLGALHFAPAGSAAVQELQLWLDDNVGNISNVTRRLHATEDDAVQYVLDHLEEKAWAVIAIDEAAPGDVDYTIRLNYTTLPNTNIITDFLAVELTTEYAKYYASGFLTLQTTLDKFFFDYTVPAAAEAGAAGGQCSPPDVLGIPMPTPYFNQNTFFTAVGFLLGLSMTLSTLFPVSRLVSRVVEEKETRVRETMKIMGLGTGAHDLSWFLLGSFTAILLAIGFTVVSSLSFLPSSEASLLFVFFLVFLLGEVNFALLMSCFFNKAKLAAIVGPVALFATVLPRYIFFGTNRYEEATSKYAWSLLSPTAFAFGADFIADYEFAGVGANWSNYSEGDFSLASCMGMLVFDFFLYGLLAWYLDKVLPRQFGTPRHPLFFLRCCRRRRQQRRGSGGADGSEERAALAVSADLGDGGHGAAVAQARSGNFEEVPAQVAGKGRVELVNLTKRYGSKYAVQGVNLSMYEGHITCYLGHNGAGKSTTIGACTGLTPPTSGDCLVWGRSVLDSHDLDAIRQDMGLCPQHDTLFPLLTVREHLQLFCAIKGIPARHTRGCVEHGAAEVGLTEKLNSLSSTLSGGQKRKLSLALALTADPRFLLCDEPTSGVDPYSRRAIWDVLRKNKPNRVVLLTTHYMDEADRLADRIAIINHGRLQCVGSPLFLKTRFGLGYNLSLVKASGAFSSHDMDSLVQRHVPDAKLLSAAAGEVTYRLPFAQAGLFAGLFRQLEQDRSALGEKLLSQC</sequence>
<keyword evidence="9 10" id="KW-0472">Membrane</keyword>
<dbReference type="InterPro" id="IPR003593">
    <property type="entry name" value="AAA+_ATPase"/>
</dbReference>
<comment type="caution">
    <text evidence="12">The sequence shown here is derived from an EMBL/GenBank/DDBJ whole genome shotgun (WGS) entry which is preliminary data.</text>
</comment>
<evidence type="ECO:0000256" key="2">
    <source>
        <dbReference type="ARBA" id="ARBA00008869"/>
    </source>
</evidence>
<dbReference type="GO" id="GO:0005319">
    <property type="term" value="F:lipid transporter activity"/>
    <property type="evidence" value="ECO:0007669"/>
    <property type="project" value="TreeGrafter"/>
</dbReference>
<evidence type="ECO:0000313" key="12">
    <source>
        <dbReference type="EMBL" id="KAG5189427.1"/>
    </source>
</evidence>
<keyword evidence="3" id="KW-0813">Transport</keyword>
<evidence type="ECO:0000256" key="6">
    <source>
        <dbReference type="ARBA" id="ARBA00022741"/>
    </source>
</evidence>
<dbReference type="GO" id="GO:0016020">
    <property type="term" value="C:membrane"/>
    <property type="evidence" value="ECO:0007669"/>
    <property type="project" value="UniProtKB-SubCell"/>
</dbReference>
<evidence type="ECO:0000256" key="5">
    <source>
        <dbReference type="ARBA" id="ARBA00022737"/>
    </source>
</evidence>
<protein>
    <recommendedName>
        <fullName evidence="11">ABC transporter domain-containing protein</fullName>
    </recommendedName>
</protein>
<dbReference type="PANTHER" id="PTHR19229:SF36">
    <property type="entry name" value="ATP-BINDING CASSETTE SUB-FAMILY A MEMBER 2"/>
    <property type="match status" value="1"/>
</dbReference>
<dbReference type="InterPro" id="IPR013525">
    <property type="entry name" value="ABC2_TM"/>
</dbReference>
<dbReference type="SMART" id="SM00382">
    <property type="entry name" value="AAA"/>
    <property type="match status" value="1"/>
</dbReference>
<dbReference type="Pfam" id="PF00005">
    <property type="entry name" value="ABC_tran"/>
    <property type="match status" value="1"/>
</dbReference>
<dbReference type="OrthoDB" id="10255969at2759"/>
<dbReference type="PROSITE" id="PS50893">
    <property type="entry name" value="ABC_TRANSPORTER_2"/>
    <property type="match status" value="1"/>
</dbReference>
<dbReference type="CDD" id="cd03263">
    <property type="entry name" value="ABC_subfamily_A"/>
    <property type="match status" value="1"/>
</dbReference>
<feature type="transmembrane region" description="Helical" evidence="10">
    <location>
        <begin position="320"/>
        <end position="340"/>
    </location>
</feature>
<keyword evidence="8 10" id="KW-1133">Transmembrane helix</keyword>
<evidence type="ECO:0000313" key="13">
    <source>
        <dbReference type="Proteomes" id="UP000664859"/>
    </source>
</evidence>
<dbReference type="GO" id="GO:0140359">
    <property type="term" value="F:ABC-type transporter activity"/>
    <property type="evidence" value="ECO:0007669"/>
    <property type="project" value="InterPro"/>
</dbReference>
<keyword evidence="7" id="KW-0067">ATP-binding</keyword>
<dbReference type="Proteomes" id="UP000664859">
    <property type="component" value="Unassembled WGS sequence"/>
</dbReference>
<gene>
    <name evidence="12" type="ORF">JKP88DRAFT_176875</name>
</gene>
<dbReference type="GO" id="GO:0005524">
    <property type="term" value="F:ATP binding"/>
    <property type="evidence" value="ECO:0007669"/>
    <property type="project" value="UniProtKB-KW"/>
</dbReference>
<keyword evidence="5" id="KW-0677">Repeat</keyword>
<dbReference type="GO" id="GO:0016887">
    <property type="term" value="F:ATP hydrolysis activity"/>
    <property type="evidence" value="ECO:0007669"/>
    <property type="project" value="InterPro"/>
</dbReference>
<keyword evidence="6" id="KW-0547">Nucleotide-binding</keyword>
<dbReference type="PANTHER" id="PTHR19229">
    <property type="entry name" value="ATP-BINDING CASSETTE TRANSPORTER SUBFAMILY A ABCA"/>
    <property type="match status" value="1"/>
</dbReference>
<dbReference type="InterPro" id="IPR003439">
    <property type="entry name" value="ABC_transporter-like_ATP-bd"/>
</dbReference>
<dbReference type="FunFam" id="3.40.50.300:FF:000298">
    <property type="entry name" value="ATP-binding cassette sub-family A member 12"/>
    <property type="match status" value="1"/>
</dbReference>
<evidence type="ECO:0000256" key="8">
    <source>
        <dbReference type="ARBA" id="ARBA00022989"/>
    </source>
</evidence>
<keyword evidence="4 10" id="KW-0812">Transmembrane</keyword>
<feature type="domain" description="ABC transporter" evidence="11">
    <location>
        <begin position="491"/>
        <end position="722"/>
    </location>
</feature>
<dbReference type="InterPro" id="IPR017871">
    <property type="entry name" value="ABC_transporter-like_CS"/>
</dbReference>
<feature type="transmembrane region" description="Helical" evidence="10">
    <location>
        <begin position="390"/>
        <end position="412"/>
    </location>
</feature>
<comment type="similarity">
    <text evidence="2">Belongs to the ABC transporter superfamily. ABCA family.</text>
</comment>
<dbReference type="Gene3D" id="3.40.50.300">
    <property type="entry name" value="P-loop containing nucleotide triphosphate hydrolases"/>
    <property type="match status" value="1"/>
</dbReference>
<feature type="transmembrane region" description="Helical" evidence="10">
    <location>
        <begin position="292"/>
        <end position="314"/>
    </location>
</feature>
<evidence type="ECO:0000256" key="9">
    <source>
        <dbReference type="ARBA" id="ARBA00023136"/>
    </source>
</evidence>
<organism evidence="12 13">
    <name type="scientific">Tribonema minus</name>
    <dbReference type="NCBI Taxonomy" id="303371"/>
    <lineage>
        <taxon>Eukaryota</taxon>
        <taxon>Sar</taxon>
        <taxon>Stramenopiles</taxon>
        <taxon>Ochrophyta</taxon>
        <taxon>PX clade</taxon>
        <taxon>Xanthophyceae</taxon>
        <taxon>Tribonematales</taxon>
        <taxon>Tribonemataceae</taxon>
        <taxon>Tribonema</taxon>
    </lineage>
</organism>
<dbReference type="AlphaFoldDB" id="A0A835ZC31"/>
<dbReference type="Pfam" id="PF12698">
    <property type="entry name" value="ABC2_membrane_3"/>
    <property type="match status" value="1"/>
</dbReference>
<proteinExistence type="inferred from homology"/>
<feature type="transmembrane region" description="Helical" evidence="10">
    <location>
        <begin position="261"/>
        <end position="285"/>
    </location>
</feature>
<dbReference type="SUPFAM" id="SSF52540">
    <property type="entry name" value="P-loop containing nucleoside triphosphate hydrolases"/>
    <property type="match status" value="1"/>
</dbReference>
<dbReference type="PROSITE" id="PS00211">
    <property type="entry name" value="ABC_TRANSPORTER_1"/>
    <property type="match status" value="1"/>
</dbReference>
<accession>A0A835ZC31</accession>
<dbReference type="InterPro" id="IPR026082">
    <property type="entry name" value="ABCA"/>
</dbReference>
<comment type="subcellular location">
    <subcellularLocation>
        <location evidence="1">Membrane</location>
        <topology evidence="1">Multi-pass membrane protein</topology>
    </subcellularLocation>
</comment>
<evidence type="ECO:0000256" key="7">
    <source>
        <dbReference type="ARBA" id="ARBA00022840"/>
    </source>
</evidence>
<reference evidence="12" key="1">
    <citation type="submission" date="2021-02" db="EMBL/GenBank/DDBJ databases">
        <title>First Annotated Genome of the Yellow-green Alga Tribonema minus.</title>
        <authorList>
            <person name="Mahan K.M."/>
        </authorList>
    </citation>
    <scope>NUCLEOTIDE SEQUENCE</scope>
    <source>
        <strain evidence="12">UTEX B ZZ1240</strain>
    </source>
</reference>
<feature type="transmembrane region" description="Helical" evidence="10">
    <location>
        <begin position="208"/>
        <end position="228"/>
    </location>
</feature>
<evidence type="ECO:0000256" key="3">
    <source>
        <dbReference type="ARBA" id="ARBA00022448"/>
    </source>
</evidence>
<evidence type="ECO:0000259" key="11">
    <source>
        <dbReference type="PROSITE" id="PS50893"/>
    </source>
</evidence>
<evidence type="ECO:0000256" key="1">
    <source>
        <dbReference type="ARBA" id="ARBA00004141"/>
    </source>
</evidence>
<evidence type="ECO:0000256" key="4">
    <source>
        <dbReference type="ARBA" id="ARBA00022692"/>
    </source>
</evidence>
<dbReference type="InterPro" id="IPR027417">
    <property type="entry name" value="P-loop_NTPase"/>
</dbReference>
<keyword evidence="13" id="KW-1185">Reference proteome</keyword>
<evidence type="ECO:0000256" key="10">
    <source>
        <dbReference type="SAM" id="Phobius"/>
    </source>
</evidence>
<dbReference type="EMBL" id="JAFCMP010000050">
    <property type="protein sequence ID" value="KAG5189427.1"/>
    <property type="molecule type" value="Genomic_DNA"/>
</dbReference>
<name>A0A835ZC31_9STRA</name>